<proteinExistence type="predicted"/>
<dbReference type="InterPro" id="IPR013078">
    <property type="entry name" value="His_Pase_superF_clade-1"/>
</dbReference>
<feature type="site" description="Transition state stabilizer" evidence="3">
    <location>
        <position position="155"/>
    </location>
</feature>
<dbReference type="AlphaFoldDB" id="A0A2T3QJK7"/>
<dbReference type="EMBL" id="UATL01000005">
    <property type="protein sequence ID" value="SPY43802.1"/>
    <property type="molecule type" value="Genomic_DNA"/>
</dbReference>
<dbReference type="PANTHER" id="PTHR48100:SF1">
    <property type="entry name" value="HISTIDINE PHOSPHATASE FAMILY PROTEIN-RELATED"/>
    <property type="match status" value="1"/>
</dbReference>
<feature type="binding site" evidence="2">
    <location>
        <position position="58"/>
    </location>
    <ligand>
        <name>substrate</name>
    </ligand>
</feature>
<dbReference type="SMART" id="SM00855">
    <property type="entry name" value="PGAM"/>
    <property type="match status" value="1"/>
</dbReference>
<dbReference type="InterPro" id="IPR029033">
    <property type="entry name" value="His_PPase_superfam"/>
</dbReference>
<evidence type="ECO:0000256" key="1">
    <source>
        <dbReference type="PIRSR" id="PIRSR613078-1"/>
    </source>
</evidence>
<sequence length="210" mass="24558">MTIGETRVDFLRHGLPEGDKCLRGHTDFALTEVGFAQMEHAASSLKELDVIVTSPLQRCATFAHHIAQQFNLEVVEEPLWKEMNFGEWDGLEQQQLWQDIGPTIDSYWRDPWQLTEQGEALHKGETLEHFDARILQAWQTLVTQYAGKKILVVTHAGVMHQLLRHLLSMPKDTTYLHCIKFDYAARYRVTHFVDNENQQWPRLYWPPYID</sequence>
<dbReference type="GO" id="GO:0016791">
    <property type="term" value="F:phosphatase activity"/>
    <property type="evidence" value="ECO:0007669"/>
    <property type="project" value="TreeGrafter"/>
</dbReference>
<name>A0A2T3QJK7_PHODM</name>
<feature type="active site" description="Proton donor/acceptor" evidence="1">
    <location>
        <position position="82"/>
    </location>
</feature>
<reference evidence="4 5" key="1">
    <citation type="submission" date="2018-06" db="EMBL/GenBank/DDBJ databases">
        <authorList>
            <consortium name="Pathogen Informatics"/>
            <person name="Doyle S."/>
        </authorList>
    </citation>
    <scope>NUCLEOTIDE SEQUENCE [LARGE SCALE GENOMIC DNA]</scope>
    <source>
        <strain evidence="4 5">NCTC11647</strain>
    </source>
</reference>
<dbReference type="CDD" id="cd07067">
    <property type="entry name" value="HP_PGM_like"/>
    <property type="match status" value="1"/>
</dbReference>
<evidence type="ECO:0000256" key="3">
    <source>
        <dbReference type="PIRSR" id="PIRSR613078-3"/>
    </source>
</evidence>
<gene>
    <name evidence="4" type="ORF">NCTC11647_02734</name>
</gene>
<dbReference type="SUPFAM" id="SSF53254">
    <property type="entry name" value="Phosphoglycerate mutase-like"/>
    <property type="match status" value="1"/>
</dbReference>
<accession>A0A2T3QJK7</accession>
<protein>
    <submittedName>
        <fullName evidence="4">Bifunctional RNase H/acid phosphatase</fullName>
    </submittedName>
</protein>
<feature type="active site" description="Tele-phosphohistidine intermediate" evidence="1">
    <location>
        <position position="13"/>
    </location>
</feature>
<evidence type="ECO:0000313" key="4">
    <source>
        <dbReference type="EMBL" id="SPY43802.1"/>
    </source>
</evidence>
<dbReference type="PANTHER" id="PTHR48100">
    <property type="entry name" value="BROAD-SPECIFICITY PHOSPHATASE YOR283W-RELATED"/>
    <property type="match status" value="1"/>
</dbReference>
<dbReference type="GO" id="GO:0005737">
    <property type="term" value="C:cytoplasm"/>
    <property type="evidence" value="ECO:0007669"/>
    <property type="project" value="TreeGrafter"/>
</dbReference>
<dbReference type="RefSeq" id="WP_005305205.1">
    <property type="nucleotide sequence ID" value="NZ_CP035782.1"/>
</dbReference>
<dbReference type="Proteomes" id="UP000251647">
    <property type="component" value="Unassembled WGS sequence"/>
</dbReference>
<evidence type="ECO:0000256" key="2">
    <source>
        <dbReference type="PIRSR" id="PIRSR613078-2"/>
    </source>
</evidence>
<dbReference type="Gene3D" id="3.40.50.1240">
    <property type="entry name" value="Phosphoglycerate mutase-like"/>
    <property type="match status" value="1"/>
</dbReference>
<dbReference type="InterPro" id="IPR050275">
    <property type="entry name" value="PGM_Phosphatase"/>
</dbReference>
<organism evidence="4 5">
    <name type="scientific">Photobacterium damselae</name>
    <dbReference type="NCBI Taxonomy" id="38293"/>
    <lineage>
        <taxon>Bacteria</taxon>
        <taxon>Pseudomonadati</taxon>
        <taxon>Pseudomonadota</taxon>
        <taxon>Gammaproteobacteria</taxon>
        <taxon>Vibrionales</taxon>
        <taxon>Vibrionaceae</taxon>
        <taxon>Photobacterium</taxon>
    </lineage>
</organism>
<evidence type="ECO:0000313" key="5">
    <source>
        <dbReference type="Proteomes" id="UP000251647"/>
    </source>
</evidence>
<dbReference type="OrthoDB" id="9783269at2"/>
<dbReference type="Pfam" id="PF00300">
    <property type="entry name" value="His_Phos_1"/>
    <property type="match status" value="1"/>
</dbReference>